<dbReference type="InParanoid" id="A0A517SME2"/>
<accession>A0A517SME2</accession>
<organism evidence="1 2">
    <name type="scientific">Caulifigura coniformis</name>
    <dbReference type="NCBI Taxonomy" id="2527983"/>
    <lineage>
        <taxon>Bacteria</taxon>
        <taxon>Pseudomonadati</taxon>
        <taxon>Planctomycetota</taxon>
        <taxon>Planctomycetia</taxon>
        <taxon>Planctomycetales</taxon>
        <taxon>Planctomycetaceae</taxon>
        <taxon>Caulifigura</taxon>
    </lineage>
</organism>
<evidence type="ECO:0000313" key="2">
    <source>
        <dbReference type="Proteomes" id="UP000315700"/>
    </source>
</evidence>
<reference evidence="1 2" key="1">
    <citation type="submission" date="2019-02" db="EMBL/GenBank/DDBJ databases">
        <title>Deep-cultivation of Planctomycetes and their phenomic and genomic characterization uncovers novel biology.</title>
        <authorList>
            <person name="Wiegand S."/>
            <person name="Jogler M."/>
            <person name="Boedeker C."/>
            <person name="Pinto D."/>
            <person name="Vollmers J."/>
            <person name="Rivas-Marin E."/>
            <person name="Kohn T."/>
            <person name="Peeters S.H."/>
            <person name="Heuer A."/>
            <person name="Rast P."/>
            <person name="Oberbeckmann S."/>
            <person name="Bunk B."/>
            <person name="Jeske O."/>
            <person name="Meyerdierks A."/>
            <person name="Storesund J.E."/>
            <person name="Kallscheuer N."/>
            <person name="Luecker S."/>
            <person name="Lage O.M."/>
            <person name="Pohl T."/>
            <person name="Merkel B.J."/>
            <person name="Hornburger P."/>
            <person name="Mueller R.-W."/>
            <person name="Bruemmer F."/>
            <person name="Labrenz M."/>
            <person name="Spormann A.M."/>
            <person name="Op den Camp H."/>
            <person name="Overmann J."/>
            <person name="Amann R."/>
            <person name="Jetten M.S.M."/>
            <person name="Mascher T."/>
            <person name="Medema M.H."/>
            <person name="Devos D.P."/>
            <person name="Kaster A.-K."/>
            <person name="Ovreas L."/>
            <person name="Rohde M."/>
            <person name="Galperin M.Y."/>
            <person name="Jogler C."/>
        </authorList>
    </citation>
    <scope>NUCLEOTIDE SEQUENCE [LARGE SCALE GENOMIC DNA]</scope>
    <source>
        <strain evidence="1 2">Pan44</strain>
    </source>
</reference>
<dbReference type="Proteomes" id="UP000315700">
    <property type="component" value="Chromosome"/>
</dbReference>
<sequence>MEAAIAFVQAAGGLEQAKQTLAVLESIKAAI</sequence>
<evidence type="ECO:0000313" key="1">
    <source>
        <dbReference type="EMBL" id="QDT57292.1"/>
    </source>
</evidence>
<dbReference type="EMBL" id="CP036271">
    <property type="protein sequence ID" value="QDT57292.1"/>
    <property type="molecule type" value="Genomic_DNA"/>
</dbReference>
<proteinExistence type="predicted"/>
<gene>
    <name evidence="1" type="ORF">Pan44_53600</name>
</gene>
<protein>
    <submittedName>
        <fullName evidence="1">Uncharacterized protein</fullName>
    </submittedName>
</protein>
<dbReference type="KEGG" id="ccos:Pan44_53600"/>
<name>A0A517SME2_9PLAN</name>
<keyword evidence="2" id="KW-1185">Reference proteome</keyword>
<dbReference type="AlphaFoldDB" id="A0A517SME2"/>